<protein>
    <submittedName>
        <fullName evidence="3">ATP-binding protein</fullName>
    </submittedName>
</protein>
<evidence type="ECO:0000313" key="4">
    <source>
        <dbReference type="Proteomes" id="UP001369247"/>
    </source>
</evidence>
<evidence type="ECO:0000313" key="2">
    <source>
        <dbReference type="EMBL" id="MEJ8542161.1"/>
    </source>
</evidence>
<reference evidence="3" key="1">
    <citation type="submission" date="2022-09" db="EMBL/GenBank/DDBJ databases">
        <title>Characterization of three MwoI isoschizomers from sequenced genome and metagenomes.</title>
        <authorList>
            <person name="Fomenkov A."/>
            <person name="Xu S.Y."/>
            <person name="Roberts R.J."/>
        </authorList>
    </citation>
    <scope>NUCLEOTIDE SEQUENCE</scope>
    <source>
        <strain evidence="3">DSM 2970</strain>
    </source>
</reference>
<dbReference type="EMBL" id="JAXUHJ010000003">
    <property type="protein sequence ID" value="MEJ8542161.1"/>
    <property type="molecule type" value="Genomic_DNA"/>
</dbReference>
<dbReference type="InterPro" id="IPR017896">
    <property type="entry name" value="4Fe4S_Fe-S-bd"/>
</dbReference>
<dbReference type="Proteomes" id="UP001369247">
    <property type="component" value="Unassembled WGS sequence"/>
</dbReference>
<dbReference type="GeneID" id="75107165"/>
<keyword evidence="3" id="KW-0547">Nucleotide-binding</keyword>
<dbReference type="Gene3D" id="3.40.50.300">
    <property type="entry name" value="P-loop containing nucleotide triphosphate hydrolases"/>
    <property type="match status" value="1"/>
</dbReference>
<dbReference type="PROSITE" id="PS00198">
    <property type="entry name" value="4FE4S_FER_1"/>
    <property type="match status" value="1"/>
</dbReference>
<dbReference type="PANTHER" id="PTHR43534:SF1">
    <property type="entry name" value="4FE-4S CLUSTER CONTAINING PARA FAMILY ATPASE PROTEIN"/>
    <property type="match status" value="1"/>
</dbReference>
<sequence length="296" mass="32431">MQEICVLSGKGGVGKSSIVASMAVLLADRMEIILGDCDVDAPNLELVLGFTGDRICETIRASEKAFFMAEHCKSRRKCVNVCRFNAIKWNSETSTPEINELICEGCGACEYICPDRAIEVRAVDTGKVCTFTSNYGFRIVSGHLKIGERGSGKIVDAVRKMTLEIGEVEGAEISLLDAAAGIGCPVVSSVKGVNHTVIVTEPTKAALNDFKRALQLVRHFGIRHSMIINKWDINKHITARFEEFAAKNRIPIIGKIPYEVTFMDALVNGTPPVLHNPDLKEVFMEITDNLMLNMGL</sequence>
<proteinExistence type="predicted"/>
<dbReference type="InterPro" id="IPR002586">
    <property type="entry name" value="CobQ/CobB/MinD/ParA_Nub-bd_dom"/>
</dbReference>
<dbReference type="GO" id="GO:0005524">
    <property type="term" value="F:ATP binding"/>
    <property type="evidence" value="ECO:0007669"/>
    <property type="project" value="UniProtKB-KW"/>
</dbReference>
<dbReference type="PROSITE" id="PS51379">
    <property type="entry name" value="4FE4S_FER_2"/>
    <property type="match status" value="1"/>
</dbReference>
<evidence type="ECO:0000313" key="3">
    <source>
        <dbReference type="EMBL" id="UXH31453.1"/>
    </source>
</evidence>
<dbReference type="RefSeq" id="WP_074359441.1">
    <property type="nucleotide sequence ID" value="NZ_CP104550.1"/>
</dbReference>
<dbReference type="Pfam" id="PF00037">
    <property type="entry name" value="Fer4"/>
    <property type="match status" value="1"/>
</dbReference>
<dbReference type="Gene3D" id="3.30.70.20">
    <property type="match status" value="1"/>
</dbReference>
<dbReference type="Proteomes" id="UP001065373">
    <property type="component" value="Chromosome"/>
</dbReference>
<organism evidence="3">
    <name type="scientific">Methanothermobacter wolfeii</name>
    <name type="common">Methanobacterium wolfei</name>
    <dbReference type="NCBI Taxonomy" id="145261"/>
    <lineage>
        <taxon>Archaea</taxon>
        <taxon>Methanobacteriati</taxon>
        <taxon>Methanobacteriota</taxon>
        <taxon>Methanomada group</taxon>
        <taxon>Methanobacteria</taxon>
        <taxon>Methanobacteriales</taxon>
        <taxon>Methanobacteriaceae</taxon>
        <taxon>Methanothermobacter</taxon>
    </lineage>
</organism>
<dbReference type="InterPro" id="IPR027417">
    <property type="entry name" value="P-loop_NTPase"/>
</dbReference>
<dbReference type="EMBL" id="CP104550">
    <property type="protein sequence ID" value="UXH31453.1"/>
    <property type="molecule type" value="Genomic_DNA"/>
</dbReference>
<name>A0A9E7RUA7_METWO</name>
<dbReference type="CDD" id="cd03110">
    <property type="entry name" value="SIMIBI_bact_arch"/>
    <property type="match status" value="1"/>
</dbReference>
<dbReference type="Pfam" id="PF01656">
    <property type="entry name" value="CbiA"/>
    <property type="match status" value="1"/>
</dbReference>
<dbReference type="GeneID" id="58979192"/>
<dbReference type="KEGG" id="mwo:MWSIV6_1565"/>
<evidence type="ECO:0000259" key="1">
    <source>
        <dbReference type="PROSITE" id="PS51379"/>
    </source>
</evidence>
<dbReference type="InterPro" id="IPR017900">
    <property type="entry name" value="4Fe4S_Fe_S_CS"/>
</dbReference>
<feature type="domain" description="4Fe-4S ferredoxin-type" evidence="1">
    <location>
        <begin position="94"/>
        <end position="123"/>
    </location>
</feature>
<dbReference type="SUPFAM" id="SSF54862">
    <property type="entry name" value="4Fe-4S ferredoxins"/>
    <property type="match status" value="1"/>
</dbReference>
<dbReference type="SUPFAM" id="SSF52540">
    <property type="entry name" value="P-loop containing nucleoside triphosphate hydrolases"/>
    <property type="match status" value="1"/>
</dbReference>
<dbReference type="AlphaFoldDB" id="A0A9E7RUA7"/>
<accession>A0A9E7RUA7</accession>
<dbReference type="PANTHER" id="PTHR43534">
    <property type="entry name" value="MIND SUPERFAMILY P-LOOP ATPASE CONTAINING AN INSERTED FERREDOXIN DOMAIN"/>
    <property type="match status" value="1"/>
</dbReference>
<gene>
    <name evidence="3" type="ORF">N5910_07895</name>
    <name evidence="2" type="ORF">U2150_01455</name>
</gene>
<keyword evidence="4" id="KW-1185">Reference proteome</keyword>
<keyword evidence="3" id="KW-0067">ATP-binding</keyword>
<reference evidence="2 4" key="2">
    <citation type="submission" date="2023-12" db="EMBL/GenBank/DDBJ databases">
        <title>Phenotypic and Genomic Characterization of Methanothermobacter wolfeii Strain BSEL, a CO2-Capturing Archaeon with Minimal Nutrient Requirements.</title>
        <authorList>
            <person name="Ale Enriquez F."/>
            <person name="Ahring B.K."/>
        </authorList>
    </citation>
    <scope>NUCLEOTIDE SEQUENCE [LARGE SCALE GENOMIC DNA]</scope>
    <source>
        <strain evidence="2 4">BSEL-1</strain>
    </source>
</reference>
<dbReference type="GO" id="GO:0016491">
    <property type="term" value="F:oxidoreductase activity"/>
    <property type="evidence" value="ECO:0007669"/>
    <property type="project" value="UniProtKB-ARBA"/>
</dbReference>